<name>A0A8J5UUI4_ZIZPA</name>
<keyword evidence="1" id="KW-0472">Membrane</keyword>
<evidence type="ECO:0000256" key="1">
    <source>
        <dbReference type="SAM" id="Phobius"/>
    </source>
</evidence>
<comment type="caution">
    <text evidence="2">The sequence shown here is derived from an EMBL/GenBank/DDBJ whole genome shotgun (WGS) entry which is preliminary data.</text>
</comment>
<dbReference type="EMBL" id="JAAALK010001098">
    <property type="protein sequence ID" value="KAG8043187.1"/>
    <property type="molecule type" value="Genomic_DNA"/>
</dbReference>
<dbReference type="AlphaFoldDB" id="A0A8J5UUI4"/>
<keyword evidence="1" id="KW-0812">Transmembrane</keyword>
<protein>
    <submittedName>
        <fullName evidence="2">Uncharacterized protein</fullName>
    </submittedName>
</protein>
<reference evidence="2" key="1">
    <citation type="journal article" date="2021" name="bioRxiv">
        <title>Whole Genome Assembly and Annotation of Northern Wild Rice, Zizania palustris L., Supports a Whole Genome Duplication in the Zizania Genus.</title>
        <authorList>
            <person name="Haas M."/>
            <person name="Kono T."/>
            <person name="Macchietto M."/>
            <person name="Millas R."/>
            <person name="McGilp L."/>
            <person name="Shao M."/>
            <person name="Duquette J."/>
            <person name="Hirsch C.N."/>
            <person name="Kimball J."/>
        </authorList>
    </citation>
    <scope>NUCLEOTIDE SEQUENCE</scope>
    <source>
        <tissue evidence="2">Fresh leaf tissue</tissue>
    </source>
</reference>
<organism evidence="2 3">
    <name type="scientific">Zizania palustris</name>
    <name type="common">Northern wild rice</name>
    <dbReference type="NCBI Taxonomy" id="103762"/>
    <lineage>
        <taxon>Eukaryota</taxon>
        <taxon>Viridiplantae</taxon>
        <taxon>Streptophyta</taxon>
        <taxon>Embryophyta</taxon>
        <taxon>Tracheophyta</taxon>
        <taxon>Spermatophyta</taxon>
        <taxon>Magnoliopsida</taxon>
        <taxon>Liliopsida</taxon>
        <taxon>Poales</taxon>
        <taxon>Poaceae</taxon>
        <taxon>BOP clade</taxon>
        <taxon>Oryzoideae</taxon>
        <taxon>Oryzeae</taxon>
        <taxon>Zizaniinae</taxon>
        <taxon>Zizania</taxon>
    </lineage>
</organism>
<sequence>MHQHHSSGSCVDPALVRRRRHGGSMFGHGASAAFFVAGGRAAPTVCKYASSGGAWLYHKGSCGDSCSDGGGINPVRVRVRWNQWHVAPKEDSGVHAKMHAAGFASCLLVVMAVAAAAMTGAATSTPVMVSVRQHRRWRTGTPHESRRGASVLYSRMGGHVVA</sequence>
<dbReference type="Proteomes" id="UP000729402">
    <property type="component" value="Unassembled WGS sequence"/>
</dbReference>
<gene>
    <name evidence="2" type="ORF">GUJ93_ZPchr0119g33244</name>
</gene>
<keyword evidence="3" id="KW-1185">Reference proteome</keyword>
<reference evidence="2" key="2">
    <citation type="submission" date="2021-02" db="EMBL/GenBank/DDBJ databases">
        <authorList>
            <person name="Kimball J.A."/>
            <person name="Haas M.W."/>
            <person name="Macchietto M."/>
            <person name="Kono T."/>
            <person name="Duquette J."/>
            <person name="Shao M."/>
        </authorList>
    </citation>
    <scope>NUCLEOTIDE SEQUENCE</scope>
    <source>
        <tissue evidence="2">Fresh leaf tissue</tissue>
    </source>
</reference>
<keyword evidence="1" id="KW-1133">Transmembrane helix</keyword>
<evidence type="ECO:0000313" key="2">
    <source>
        <dbReference type="EMBL" id="KAG8043187.1"/>
    </source>
</evidence>
<evidence type="ECO:0000313" key="3">
    <source>
        <dbReference type="Proteomes" id="UP000729402"/>
    </source>
</evidence>
<proteinExistence type="predicted"/>
<feature type="transmembrane region" description="Helical" evidence="1">
    <location>
        <begin position="100"/>
        <end position="129"/>
    </location>
</feature>
<accession>A0A8J5UUI4</accession>